<dbReference type="SMART" id="SM00953">
    <property type="entry name" value="RES"/>
    <property type="match status" value="1"/>
</dbReference>
<dbReference type="InterPro" id="IPR014914">
    <property type="entry name" value="RES_dom"/>
</dbReference>
<evidence type="ECO:0000313" key="2">
    <source>
        <dbReference type="EMBL" id="MBS9523867.1"/>
    </source>
</evidence>
<reference evidence="2 3" key="1">
    <citation type="submission" date="2021-05" db="EMBL/GenBank/DDBJ databases">
        <authorList>
            <person name="Zhang Z.D."/>
            <person name="Osman G."/>
        </authorList>
    </citation>
    <scope>NUCLEOTIDE SEQUENCE [LARGE SCALE GENOMIC DNA]</scope>
    <source>
        <strain evidence="2 3">KCTC 32217</strain>
    </source>
</reference>
<dbReference type="Pfam" id="PF08808">
    <property type="entry name" value="RES"/>
    <property type="match status" value="1"/>
</dbReference>
<accession>A0AAP2G1B2</accession>
<dbReference type="Proteomes" id="UP001319104">
    <property type="component" value="Unassembled WGS sequence"/>
</dbReference>
<protein>
    <submittedName>
        <fullName evidence="2">RES domain-containing protein</fullName>
    </submittedName>
</protein>
<evidence type="ECO:0000259" key="1">
    <source>
        <dbReference type="SMART" id="SM00953"/>
    </source>
</evidence>
<proteinExistence type="predicted"/>
<gene>
    <name evidence="2" type="ORF">KI659_07550</name>
</gene>
<comment type="caution">
    <text evidence="2">The sequence shown here is derived from an EMBL/GenBank/DDBJ whole genome shotgun (WGS) entry which is preliminary data.</text>
</comment>
<name>A0AAP2G1B2_9BACT</name>
<organism evidence="2 3">
    <name type="scientific">Litoribacter ruber</name>
    <dbReference type="NCBI Taxonomy" id="702568"/>
    <lineage>
        <taxon>Bacteria</taxon>
        <taxon>Pseudomonadati</taxon>
        <taxon>Bacteroidota</taxon>
        <taxon>Cytophagia</taxon>
        <taxon>Cytophagales</taxon>
        <taxon>Cyclobacteriaceae</taxon>
        <taxon>Litoribacter</taxon>
    </lineage>
</organism>
<dbReference type="EMBL" id="JAHCMY010000003">
    <property type="protein sequence ID" value="MBS9523867.1"/>
    <property type="molecule type" value="Genomic_DNA"/>
</dbReference>
<dbReference type="RefSeq" id="WP_213944743.1">
    <property type="nucleotide sequence ID" value="NZ_JAHCMY010000003.1"/>
</dbReference>
<sequence length="147" mass="16960">MELFRITYQEFANELFAPGFAGRWNKDGEAVIYSASSRSLACLENLVHRRVSSPLKSFRTMVIYAPDQVSIQQISVSALPKSWNQDSYCPKCEELGSSWFQQKKTLLLKVPSAVIPDEFNYVINTRHEDFAQVKIIDVLPFYFDKRL</sequence>
<keyword evidence="3" id="KW-1185">Reference proteome</keyword>
<evidence type="ECO:0000313" key="3">
    <source>
        <dbReference type="Proteomes" id="UP001319104"/>
    </source>
</evidence>
<dbReference type="AlphaFoldDB" id="A0AAP2G1B2"/>
<feature type="domain" description="RES" evidence="1">
    <location>
        <begin position="11"/>
        <end position="137"/>
    </location>
</feature>